<dbReference type="VEuPathDB" id="FungiDB:RhiirA1_539853"/>
<gene>
    <name evidence="1" type="ORF">RhiirA4_482280</name>
</gene>
<evidence type="ECO:0000313" key="2">
    <source>
        <dbReference type="Proteomes" id="UP000234323"/>
    </source>
</evidence>
<dbReference type="PANTHER" id="PTHR33129">
    <property type="entry name" value="PROTEIN KINASE DOMAIN-CONTAINING PROTEIN-RELATED"/>
    <property type="match status" value="1"/>
</dbReference>
<evidence type="ECO:0000313" key="1">
    <source>
        <dbReference type="EMBL" id="PKY59492.1"/>
    </source>
</evidence>
<keyword evidence="2" id="KW-1185">Reference proteome</keyword>
<protein>
    <submittedName>
        <fullName evidence="1">Uncharacterized protein</fullName>
    </submittedName>
</protein>
<comment type="caution">
    <text evidence="1">The sequence shown here is derived from an EMBL/GenBank/DDBJ whole genome shotgun (WGS) entry which is preliminary data.</text>
</comment>
<dbReference type="VEuPathDB" id="FungiDB:RhiirFUN_023331"/>
<sequence>MEIWMFITDSVTKDKQFKQYLITGNPEYVSNNVQYRQIAEEQDVWCIIDRKRDQVGHDFSNGKLIMVSSPKKAIIGDFARQWCKELYMPTWNGYELEDHLFKDKLTLKSLKDKFELCGGITRWIFIMLLVDIEMAIEKDILYHQNLSGDEYTYKLIHMHTNIEEMDDGTQSECEIHGFDYLEEKFFDNVKEIQRLLKA</sequence>
<dbReference type="InterPro" id="IPR052980">
    <property type="entry name" value="Crinkler_effector"/>
</dbReference>
<name>A0A2I1HKV6_9GLOM</name>
<dbReference type="Proteomes" id="UP000234323">
    <property type="component" value="Unassembled WGS sequence"/>
</dbReference>
<accession>A0A2I1HKV6</accession>
<dbReference type="AlphaFoldDB" id="A0A2I1HKV6"/>
<reference evidence="1 2" key="1">
    <citation type="submission" date="2015-10" db="EMBL/GenBank/DDBJ databases">
        <title>Genome analyses suggest a sexual origin of heterokaryosis in a supposedly ancient asexual fungus.</title>
        <authorList>
            <person name="Ropars J."/>
            <person name="Sedzielewska K."/>
            <person name="Noel J."/>
            <person name="Charron P."/>
            <person name="Farinelli L."/>
            <person name="Marton T."/>
            <person name="Kruger M."/>
            <person name="Pelin A."/>
            <person name="Brachmann A."/>
            <person name="Corradi N."/>
        </authorList>
    </citation>
    <scope>NUCLEOTIDE SEQUENCE [LARGE SCALE GENOMIC DNA]</scope>
    <source>
        <strain evidence="1 2">A4</strain>
    </source>
</reference>
<dbReference type="EMBL" id="LLXI01003592">
    <property type="protein sequence ID" value="PKY59492.1"/>
    <property type="molecule type" value="Genomic_DNA"/>
</dbReference>
<proteinExistence type="predicted"/>
<organism evidence="1 2">
    <name type="scientific">Rhizophagus irregularis</name>
    <dbReference type="NCBI Taxonomy" id="588596"/>
    <lineage>
        <taxon>Eukaryota</taxon>
        <taxon>Fungi</taxon>
        <taxon>Fungi incertae sedis</taxon>
        <taxon>Mucoromycota</taxon>
        <taxon>Glomeromycotina</taxon>
        <taxon>Glomeromycetes</taxon>
        <taxon>Glomerales</taxon>
        <taxon>Glomeraceae</taxon>
        <taxon>Rhizophagus</taxon>
    </lineage>
</organism>